<keyword evidence="3" id="KW-0067">ATP-binding</keyword>
<dbReference type="GO" id="GO:0005634">
    <property type="term" value="C:nucleus"/>
    <property type="evidence" value="ECO:0007669"/>
    <property type="project" value="TreeGrafter"/>
</dbReference>
<dbReference type="EMBL" id="JARJCW010000096">
    <property type="protein sequence ID" value="KAJ7194709.1"/>
    <property type="molecule type" value="Genomic_DNA"/>
</dbReference>
<dbReference type="PROSITE" id="PS51192">
    <property type="entry name" value="HELICASE_ATP_BIND_1"/>
    <property type="match status" value="1"/>
</dbReference>
<name>A0AAD6UXU5_9AGAR</name>
<evidence type="ECO:0000259" key="6">
    <source>
        <dbReference type="PROSITE" id="PS51194"/>
    </source>
</evidence>
<comment type="caution">
    <text evidence="7">The sequence shown here is derived from an EMBL/GenBank/DDBJ whole genome shotgun (WGS) entry which is preliminary data.</text>
</comment>
<dbReference type="Gene3D" id="3.40.50.300">
    <property type="entry name" value="P-loop containing nucleotide triphosphate hydrolases"/>
    <property type="match status" value="1"/>
</dbReference>
<dbReference type="SMART" id="SM00490">
    <property type="entry name" value="HELICc"/>
    <property type="match status" value="1"/>
</dbReference>
<dbReference type="GO" id="GO:0008094">
    <property type="term" value="F:ATP-dependent activity, acting on DNA"/>
    <property type="evidence" value="ECO:0007669"/>
    <property type="project" value="TreeGrafter"/>
</dbReference>
<dbReference type="Pfam" id="PF00176">
    <property type="entry name" value="SNF2-rel_dom"/>
    <property type="match status" value="1"/>
</dbReference>
<dbReference type="PROSITE" id="PS51194">
    <property type="entry name" value="HELICASE_CTER"/>
    <property type="match status" value="1"/>
</dbReference>
<dbReference type="InterPro" id="IPR049730">
    <property type="entry name" value="SNF2/RAD54-like_C"/>
</dbReference>
<dbReference type="InterPro" id="IPR050628">
    <property type="entry name" value="SNF2_RAD54_helicase_TF"/>
</dbReference>
<evidence type="ECO:0000313" key="8">
    <source>
        <dbReference type="Proteomes" id="UP001219525"/>
    </source>
</evidence>
<dbReference type="InterPro" id="IPR001650">
    <property type="entry name" value="Helicase_C-like"/>
</dbReference>
<feature type="compositionally biased region" description="Polar residues" evidence="4">
    <location>
        <begin position="1"/>
        <end position="14"/>
    </location>
</feature>
<gene>
    <name evidence="7" type="ORF">GGX14DRAFT_475825</name>
</gene>
<evidence type="ECO:0000256" key="1">
    <source>
        <dbReference type="ARBA" id="ARBA00022741"/>
    </source>
</evidence>
<dbReference type="SMART" id="SM00487">
    <property type="entry name" value="DEXDc"/>
    <property type="match status" value="1"/>
</dbReference>
<dbReference type="InterPro" id="IPR027417">
    <property type="entry name" value="P-loop_NTPase"/>
</dbReference>
<dbReference type="CDD" id="cd18008">
    <property type="entry name" value="DEXDc_SHPRH-like"/>
    <property type="match status" value="1"/>
</dbReference>
<feature type="domain" description="Helicase ATP-binding" evidence="5">
    <location>
        <begin position="94"/>
        <end position="265"/>
    </location>
</feature>
<evidence type="ECO:0000256" key="2">
    <source>
        <dbReference type="ARBA" id="ARBA00022801"/>
    </source>
</evidence>
<dbReference type="Gene3D" id="3.40.50.10810">
    <property type="entry name" value="Tandem AAA-ATPase domain"/>
    <property type="match status" value="1"/>
</dbReference>
<evidence type="ECO:0000256" key="3">
    <source>
        <dbReference type="ARBA" id="ARBA00022840"/>
    </source>
</evidence>
<reference evidence="7" key="1">
    <citation type="submission" date="2023-03" db="EMBL/GenBank/DDBJ databases">
        <title>Massive genome expansion in bonnet fungi (Mycena s.s.) driven by repeated elements and novel gene families across ecological guilds.</title>
        <authorList>
            <consortium name="Lawrence Berkeley National Laboratory"/>
            <person name="Harder C.B."/>
            <person name="Miyauchi S."/>
            <person name="Viragh M."/>
            <person name="Kuo A."/>
            <person name="Thoen E."/>
            <person name="Andreopoulos B."/>
            <person name="Lu D."/>
            <person name="Skrede I."/>
            <person name="Drula E."/>
            <person name="Henrissat B."/>
            <person name="Morin E."/>
            <person name="Kohler A."/>
            <person name="Barry K."/>
            <person name="LaButti K."/>
            <person name="Morin E."/>
            <person name="Salamov A."/>
            <person name="Lipzen A."/>
            <person name="Mereny Z."/>
            <person name="Hegedus B."/>
            <person name="Baldrian P."/>
            <person name="Stursova M."/>
            <person name="Weitz H."/>
            <person name="Taylor A."/>
            <person name="Grigoriev I.V."/>
            <person name="Nagy L.G."/>
            <person name="Martin F."/>
            <person name="Kauserud H."/>
        </authorList>
    </citation>
    <scope>NUCLEOTIDE SEQUENCE</scope>
    <source>
        <strain evidence="7">9144</strain>
    </source>
</reference>
<feature type="domain" description="Helicase C-terminal" evidence="6">
    <location>
        <begin position="476"/>
        <end position="636"/>
    </location>
</feature>
<dbReference type="SUPFAM" id="SSF52540">
    <property type="entry name" value="P-loop containing nucleoside triphosphate hydrolases"/>
    <property type="match status" value="2"/>
</dbReference>
<proteinExistence type="predicted"/>
<dbReference type="AlphaFoldDB" id="A0AAD6UXU5"/>
<dbReference type="PANTHER" id="PTHR45626">
    <property type="entry name" value="TRANSCRIPTION TERMINATION FACTOR 2-RELATED"/>
    <property type="match status" value="1"/>
</dbReference>
<dbReference type="GO" id="GO:0005524">
    <property type="term" value="F:ATP binding"/>
    <property type="evidence" value="ECO:0007669"/>
    <property type="project" value="UniProtKB-KW"/>
</dbReference>
<accession>A0AAD6UXU5</accession>
<evidence type="ECO:0000256" key="4">
    <source>
        <dbReference type="SAM" id="MobiDB-lite"/>
    </source>
</evidence>
<feature type="region of interest" description="Disordered" evidence="4">
    <location>
        <begin position="1"/>
        <end position="42"/>
    </location>
</feature>
<feature type="non-terminal residue" evidence="7">
    <location>
        <position position="1"/>
    </location>
</feature>
<dbReference type="InterPro" id="IPR014001">
    <property type="entry name" value="Helicase_ATP-bd"/>
</dbReference>
<dbReference type="GO" id="GO:0006281">
    <property type="term" value="P:DNA repair"/>
    <property type="evidence" value="ECO:0007669"/>
    <property type="project" value="TreeGrafter"/>
</dbReference>
<sequence length="640" mass="71589">MSSARKSFKFTTPTPGYARPRKPDLYEEIPWPDSTRGPSLTPKDAEAALKALFDTDNFSASSDDTSDASVPGLRKEVGLKLHQVEGRAWMRDREDSAKKSAGGLLADDMGVGKTLQMILQILDRPLSDKDAEDGWRNATLVVCPVGVIQHWEKQIKEYTTGLTVVSYHGSSRNKIAFRLPDADVVLTSYGVVCSEHSTDDPGTALFTTNWLRVVLDEAHVIKNRKTQTAEGCFSLRAKFRWCLTATPMPNAVEDFYSLFKFLRIKPVNDWECFNTQIILPILKGTGAGLAMKRLQVVLKHVMLRRVKAQLDCLKLPNRSVKLISCKFNASEKAFYTALQTCADSLIARIQAKKSMTGGTKYISVLVLLLRLRQICDHPSLVLDGYEEAMKEDGISAQDGDEFDLDNNGLHIFPLANLGEHSDKAKCVICLVRLTQQDDVAVNRWPNHCAKCAALKVQAENFRGPMGSSAKIREIIPLLRRIDEVSDGQEKTVIFSQFTSMLDIIEPFLLAAGVGFVRYDGKMSPQARKAALIEIERDPCKTVLLASLKVGGVGLDLTVCNHIILVDMWWNPSVEDQAFDRTHRIGQTRDVHIYKLKIDNTVEDRMLELQEKKRELTKASLSGDQNKNMKLGMDELLNLFK</sequence>
<keyword evidence="1" id="KW-0547">Nucleotide-binding</keyword>
<organism evidence="7 8">
    <name type="scientific">Mycena pura</name>
    <dbReference type="NCBI Taxonomy" id="153505"/>
    <lineage>
        <taxon>Eukaryota</taxon>
        <taxon>Fungi</taxon>
        <taxon>Dikarya</taxon>
        <taxon>Basidiomycota</taxon>
        <taxon>Agaricomycotina</taxon>
        <taxon>Agaricomycetes</taxon>
        <taxon>Agaricomycetidae</taxon>
        <taxon>Agaricales</taxon>
        <taxon>Marasmiineae</taxon>
        <taxon>Mycenaceae</taxon>
        <taxon>Mycena</taxon>
    </lineage>
</organism>
<evidence type="ECO:0000313" key="7">
    <source>
        <dbReference type="EMBL" id="KAJ7194709.1"/>
    </source>
</evidence>
<dbReference type="InterPro" id="IPR038718">
    <property type="entry name" value="SNF2-like_sf"/>
</dbReference>
<keyword evidence="8" id="KW-1185">Reference proteome</keyword>
<dbReference type="Pfam" id="PF00271">
    <property type="entry name" value="Helicase_C"/>
    <property type="match status" value="1"/>
</dbReference>
<dbReference type="Proteomes" id="UP001219525">
    <property type="component" value="Unassembled WGS sequence"/>
</dbReference>
<dbReference type="PANTHER" id="PTHR45626:SF14">
    <property type="entry name" value="ATP-DEPENDENT DNA HELICASE (EUROFUNG)"/>
    <property type="match status" value="1"/>
</dbReference>
<dbReference type="InterPro" id="IPR000330">
    <property type="entry name" value="SNF2_N"/>
</dbReference>
<protein>
    <submittedName>
        <fullName evidence="7">SNF2 family N-terminal domain-containing protein</fullName>
    </submittedName>
</protein>
<dbReference type="GO" id="GO:0016787">
    <property type="term" value="F:hydrolase activity"/>
    <property type="evidence" value="ECO:0007669"/>
    <property type="project" value="UniProtKB-KW"/>
</dbReference>
<dbReference type="CDD" id="cd18793">
    <property type="entry name" value="SF2_C_SNF"/>
    <property type="match status" value="1"/>
</dbReference>
<keyword evidence="2" id="KW-0378">Hydrolase</keyword>
<evidence type="ECO:0000259" key="5">
    <source>
        <dbReference type="PROSITE" id="PS51192"/>
    </source>
</evidence>